<dbReference type="InterPro" id="IPR027038">
    <property type="entry name" value="RanGap"/>
</dbReference>
<evidence type="ECO:0000313" key="6">
    <source>
        <dbReference type="Proteomes" id="UP001362899"/>
    </source>
</evidence>
<dbReference type="Proteomes" id="UP001362899">
    <property type="component" value="Unassembled WGS sequence"/>
</dbReference>
<proteinExistence type="predicted"/>
<evidence type="ECO:0000313" key="5">
    <source>
        <dbReference type="EMBL" id="GMM51762.1"/>
    </source>
</evidence>
<evidence type="ECO:0000256" key="1">
    <source>
        <dbReference type="ARBA" id="ARBA00022468"/>
    </source>
</evidence>
<feature type="compositionally biased region" description="Polar residues" evidence="4">
    <location>
        <begin position="243"/>
        <end position="264"/>
    </location>
</feature>
<keyword evidence="3" id="KW-0677">Repeat</keyword>
<evidence type="ECO:0000256" key="3">
    <source>
        <dbReference type="ARBA" id="ARBA00022737"/>
    </source>
</evidence>
<dbReference type="GO" id="GO:0006913">
    <property type="term" value="P:nucleocytoplasmic transport"/>
    <property type="evidence" value="ECO:0007669"/>
    <property type="project" value="TreeGrafter"/>
</dbReference>
<dbReference type="GO" id="GO:0005096">
    <property type="term" value="F:GTPase activator activity"/>
    <property type="evidence" value="ECO:0007669"/>
    <property type="project" value="UniProtKB-KW"/>
</dbReference>
<dbReference type="GO" id="GO:0031267">
    <property type="term" value="F:small GTPase binding"/>
    <property type="evidence" value="ECO:0007669"/>
    <property type="project" value="TreeGrafter"/>
</dbReference>
<dbReference type="AlphaFoldDB" id="A0AAV5RL11"/>
<reference evidence="5 6" key="1">
    <citation type="journal article" date="2023" name="Elife">
        <title>Identification of key yeast species and microbe-microbe interactions impacting larval growth of Drosophila in the wild.</title>
        <authorList>
            <person name="Mure A."/>
            <person name="Sugiura Y."/>
            <person name="Maeda R."/>
            <person name="Honda K."/>
            <person name="Sakurai N."/>
            <person name="Takahashi Y."/>
            <person name="Watada M."/>
            <person name="Katoh T."/>
            <person name="Gotoh A."/>
            <person name="Gotoh Y."/>
            <person name="Taniguchi I."/>
            <person name="Nakamura K."/>
            <person name="Hayashi T."/>
            <person name="Katayama T."/>
            <person name="Uemura T."/>
            <person name="Hattori Y."/>
        </authorList>
    </citation>
    <scope>NUCLEOTIDE SEQUENCE [LARGE SCALE GENOMIC DNA]</scope>
    <source>
        <strain evidence="5 6">SB-73</strain>
    </source>
</reference>
<feature type="region of interest" description="Disordered" evidence="4">
    <location>
        <begin position="44"/>
        <end position="71"/>
    </location>
</feature>
<dbReference type="PANTHER" id="PTHR24113:SF12">
    <property type="entry name" value="RAN GTPASE-ACTIVATING PROTEIN 1"/>
    <property type="match status" value="1"/>
</dbReference>
<dbReference type="Gene3D" id="3.80.10.10">
    <property type="entry name" value="Ribonuclease Inhibitor"/>
    <property type="match status" value="1"/>
</dbReference>
<dbReference type="GO" id="GO:0048471">
    <property type="term" value="C:perinuclear region of cytoplasm"/>
    <property type="evidence" value="ECO:0007669"/>
    <property type="project" value="TreeGrafter"/>
</dbReference>
<sequence length="849" mass="94444">MFGSRDDDGLAPLKKAKSSDSTSSTKSRSGFGWFKKLSSRIENIEPHRRGSVGSNSDSAADEREERMNRRLGLTKIDGGSTLAEDALEYPPISDSASEHVVVRNSAPKDASLEDLKKHRINTKVVSFALSTYEDNPPQRIPPVHPSRGNVEFTKNGELVIKKRPKHHTSTEPVYLGRNHFENVDIAMRNANQNAKRLHTTLDSDSRTRSDSFNAYRVKTNDPEDEEDQGIKQMDVDGTKNLKRSLTNSSHPFDNSKSPPSSPVGTTEAALGGTKLENYVNANGKVLPSPEDIYTRCCHLREIMPIKNMLKQLQGQLPPIPRLKIANTKPTMVEILALSDFLTVVPVACMAVEDQIITAQMVRYIFAGLARSKDLVRLTLVNTKLDIDGWRYLCVFLATCQKSLLALNLACTNPTGSPSRIPPFNRKNMDWKLLTDSLKELDTLEELDLGGTGIKTSDLQYLLANGVANIRMISLANNDLKHEDVKLVADWAQSTGSQLMGINLSGNDLSKSEDWNLIHSFLTNPRMLQFVLRNAKLSGYHAASISSAFSPEQALKSNLRQLDLSLNPGLFPSLVDSLVEILPRFPYLSRLQLDSCGLDSESIITLCEALSHCHRLVYVSFVGNGKISETAATALCVAVHLSRSICTVEADVAEWSVPLRQQLVKYCLMNLEANTGSSQTVSTESDENSDIASFHDDLRMVADEVSSMNESGDRRSKAGTAQILESIESLEKRIRSRMQTLLSKRKGGSLNVSDREATVKLFFYSNNLDRLRRDLTDPNKDPEPVAEEVVENVGEEDIPPLLVRANSQEQIMTLKNMEREEGESHKIYTEHYNTQDMEKLKVGDLEKIMN</sequence>
<dbReference type="GO" id="GO:0005634">
    <property type="term" value="C:nucleus"/>
    <property type="evidence" value="ECO:0007669"/>
    <property type="project" value="TreeGrafter"/>
</dbReference>
<accession>A0AAV5RL11</accession>
<evidence type="ECO:0000256" key="4">
    <source>
        <dbReference type="SAM" id="MobiDB-lite"/>
    </source>
</evidence>
<organism evidence="5 6">
    <name type="scientific">Starmerella bacillaris</name>
    <name type="common">Yeast</name>
    <name type="synonym">Candida zemplinina</name>
    <dbReference type="NCBI Taxonomy" id="1247836"/>
    <lineage>
        <taxon>Eukaryota</taxon>
        <taxon>Fungi</taxon>
        <taxon>Dikarya</taxon>
        <taxon>Ascomycota</taxon>
        <taxon>Saccharomycotina</taxon>
        <taxon>Dipodascomycetes</taxon>
        <taxon>Dipodascales</taxon>
        <taxon>Trichomonascaceae</taxon>
        <taxon>Starmerella</taxon>
    </lineage>
</organism>
<keyword evidence="1" id="KW-0343">GTPase activation</keyword>
<keyword evidence="2" id="KW-0433">Leucine-rich repeat</keyword>
<dbReference type="GO" id="GO:0005829">
    <property type="term" value="C:cytosol"/>
    <property type="evidence" value="ECO:0007669"/>
    <property type="project" value="TreeGrafter"/>
</dbReference>
<dbReference type="SUPFAM" id="SSF52047">
    <property type="entry name" value="RNI-like"/>
    <property type="match status" value="1"/>
</dbReference>
<keyword evidence="6" id="KW-1185">Reference proteome</keyword>
<feature type="region of interest" description="Disordered" evidence="4">
    <location>
        <begin position="198"/>
        <end position="268"/>
    </location>
</feature>
<feature type="region of interest" description="Disordered" evidence="4">
    <location>
        <begin position="1"/>
        <end position="30"/>
    </location>
</feature>
<dbReference type="PANTHER" id="PTHR24113">
    <property type="entry name" value="RAN GTPASE-ACTIVATING PROTEIN 1"/>
    <property type="match status" value="1"/>
</dbReference>
<feature type="compositionally biased region" description="Low complexity" evidence="4">
    <location>
        <begin position="19"/>
        <end position="29"/>
    </location>
</feature>
<evidence type="ECO:0000256" key="2">
    <source>
        <dbReference type="ARBA" id="ARBA00022614"/>
    </source>
</evidence>
<comment type="caution">
    <text evidence="5">The sequence shown here is derived from an EMBL/GenBank/DDBJ whole genome shotgun (WGS) entry which is preliminary data.</text>
</comment>
<protein>
    <submittedName>
        <fullName evidence="5">Mhp1 protein</fullName>
    </submittedName>
</protein>
<gene>
    <name evidence="5" type="ORF">DASB73_027250</name>
</gene>
<dbReference type="EMBL" id="BTGC01000008">
    <property type="protein sequence ID" value="GMM51762.1"/>
    <property type="molecule type" value="Genomic_DNA"/>
</dbReference>
<feature type="compositionally biased region" description="Basic and acidic residues" evidence="4">
    <location>
        <begin position="199"/>
        <end position="209"/>
    </location>
</feature>
<dbReference type="InterPro" id="IPR032675">
    <property type="entry name" value="LRR_dom_sf"/>
</dbReference>
<name>A0AAV5RL11_STABA</name>